<dbReference type="EMBL" id="MHQL01000043">
    <property type="protein sequence ID" value="OHA02159.1"/>
    <property type="molecule type" value="Genomic_DNA"/>
</dbReference>
<reference evidence="1 2" key="1">
    <citation type="journal article" date="2016" name="Nat. Commun.">
        <title>Thousands of microbial genomes shed light on interconnected biogeochemical processes in an aquifer system.</title>
        <authorList>
            <person name="Anantharaman K."/>
            <person name="Brown C.T."/>
            <person name="Hug L.A."/>
            <person name="Sharon I."/>
            <person name="Castelle C.J."/>
            <person name="Probst A.J."/>
            <person name="Thomas B.C."/>
            <person name="Singh A."/>
            <person name="Wilkins M.J."/>
            <person name="Karaoz U."/>
            <person name="Brodie E.L."/>
            <person name="Williams K.H."/>
            <person name="Hubbard S.S."/>
            <person name="Banfield J.F."/>
        </authorList>
    </citation>
    <scope>NUCLEOTIDE SEQUENCE [LARGE SCALE GENOMIC DNA]</scope>
</reference>
<name>A0A1G2KUS4_9BACT</name>
<dbReference type="Proteomes" id="UP000177811">
    <property type="component" value="Unassembled WGS sequence"/>
</dbReference>
<dbReference type="AlphaFoldDB" id="A0A1G2KUS4"/>
<comment type="caution">
    <text evidence="1">The sequence shown here is derived from an EMBL/GenBank/DDBJ whole genome shotgun (WGS) entry which is preliminary data.</text>
</comment>
<organism evidence="1 2">
    <name type="scientific">Candidatus Sungbacteria bacterium RIFCSPHIGHO2_02_FULL_51_29</name>
    <dbReference type="NCBI Taxonomy" id="1802273"/>
    <lineage>
        <taxon>Bacteria</taxon>
        <taxon>Candidatus Sungiibacteriota</taxon>
    </lineage>
</organism>
<gene>
    <name evidence="1" type="ORF">A3C16_05520</name>
</gene>
<accession>A0A1G2KUS4</accession>
<proteinExistence type="predicted"/>
<evidence type="ECO:0000313" key="2">
    <source>
        <dbReference type="Proteomes" id="UP000177811"/>
    </source>
</evidence>
<sequence length="77" mass="9256">MTDHFKNFPAQRVLEIKKSFFTVLNRYWLPIGYRIKKNAPFSCIKISPYKNLSYLYNDKHLLYSPTHTENTDTKKIK</sequence>
<protein>
    <submittedName>
        <fullName evidence="1">Uncharacterized protein</fullName>
    </submittedName>
</protein>
<evidence type="ECO:0000313" key="1">
    <source>
        <dbReference type="EMBL" id="OHA02159.1"/>
    </source>
</evidence>